<sequence>MKKVVISKVDMDTALTAYIIGIKREDEIIVVRERAKEEWLSSEKFICIECGGSGKVEFNNFDHHDEGKDLPAACQQAYERYAQKDDEKLKKLVEYVSIVDTNPKSLPPAQFPTLSSVFSGMLLTVKLKEQQLFRGMDIFKEVRKNGIDPFLTMPELRVWKKYIEAKRKAETELKKAILRAKFFLSKKSKNRLH</sequence>
<comment type="caution">
    <text evidence="1">The sequence shown here is derived from an EMBL/GenBank/DDBJ whole genome shotgun (WGS) entry which is preliminary data.</text>
</comment>
<name>A0A7V1N2C0_DESA2</name>
<evidence type="ECO:0000313" key="1">
    <source>
        <dbReference type="EMBL" id="HEB73853.1"/>
    </source>
</evidence>
<reference evidence="1" key="1">
    <citation type="journal article" date="2020" name="mSystems">
        <title>Genome- and Community-Level Interaction Insights into Carbon Utilization and Element Cycling Functions of Hydrothermarchaeota in Hydrothermal Sediment.</title>
        <authorList>
            <person name="Zhou Z."/>
            <person name="Liu Y."/>
            <person name="Xu W."/>
            <person name="Pan J."/>
            <person name="Luo Z.H."/>
            <person name="Li M."/>
        </authorList>
    </citation>
    <scope>NUCLEOTIDE SEQUENCE [LARGE SCALE GENOMIC DNA]</scope>
    <source>
        <strain evidence="1">HyVt-45</strain>
    </source>
</reference>
<accession>A0A7V1N2C0</accession>
<proteinExistence type="predicted"/>
<dbReference type="EMBL" id="DRKW01000073">
    <property type="protein sequence ID" value="HEB73853.1"/>
    <property type="molecule type" value="Genomic_DNA"/>
</dbReference>
<dbReference type="Proteomes" id="UP000886268">
    <property type="component" value="Unassembled WGS sequence"/>
</dbReference>
<dbReference type="AlphaFoldDB" id="A0A7V1N2C0"/>
<protein>
    <submittedName>
        <fullName evidence="1">Uncharacterized protein</fullName>
    </submittedName>
</protein>
<gene>
    <name evidence="1" type="ORF">ENJ03_01350</name>
</gene>
<organism evidence="1">
    <name type="scientific">Desulfofervidus auxilii</name>
    <dbReference type="NCBI Taxonomy" id="1621989"/>
    <lineage>
        <taxon>Bacteria</taxon>
        <taxon>Pseudomonadati</taxon>
        <taxon>Thermodesulfobacteriota</taxon>
        <taxon>Candidatus Desulfofervidia</taxon>
        <taxon>Candidatus Desulfofervidales</taxon>
        <taxon>Candidatus Desulfofervidaceae</taxon>
        <taxon>Candidatus Desulfofervidus</taxon>
    </lineage>
</organism>